<keyword evidence="2" id="KW-0732">Signal</keyword>
<evidence type="ECO:0000313" key="3">
    <source>
        <dbReference type="EMBL" id="ETP16028.1"/>
    </source>
</evidence>
<protein>
    <recommendedName>
        <fullName evidence="5">Elicitin-like protein</fullName>
    </recommendedName>
</protein>
<dbReference type="SMART" id="SM01187">
    <property type="entry name" value="Elicitin"/>
    <property type="match status" value="3"/>
</dbReference>
<dbReference type="InterPro" id="IPR002200">
    <property type="entry name" value="Elicitin"/>
</dbReference>
<feature type="region of interest" description="Disordered" evidence="1">
    <location>
        <begin position="103"/>
        <end position="136"/>
    </location>
</feature>
<dbReference type="OrthoDB" id="124292at2759"/>
<feature type="compositionally biased region" description="Low complexity" evidence="1">
    <location>
        <begin position="109"/>
        <end position="134"/>
    </location>
</feature>
<feature type="chain" id="PRO_5004828567" description="Elicitin-like protein" evidence="2">
    <location>
        <begin position="22"/>
        <end position="361"/>
    </location>
</feature>
<name>W2X0U2_PHYNI</name>
<dbReference type="AlphaFoldDB" id="W2X0U2"/>
<comment type="caution">
    <text evidence="3">The sequence shown here is derived from an EMBL/GenBank/DDBJ whole genome shotgun (WGS) entry which is preliminary data.</text>
</comment>
<proteinExistence type="predicted"/>
<dbReference type="GO" id="GO:0005576">
    <property type="term" value="C:extracellular region"/>
    <property type="evidence" value="ECO:0007669"/>
    <property type="project" value="InterPro"/>
</dbReference>
<dbReference type="EMBL" id="ANIX01001893">
    <property type="protein sequence ID" value="ETP16028.1"/>
    <property type="molecule type" value="Genomic_DNA"/>
</dbReference>
<dbReference type="Proteomes" id="UP000018958">
    <property type="component" value="Unassembled WGS sequence"/>
</dbReference>
<evidence type="ECO:0000313" key="4">
    <source>
        <dbReference type="Proteomes" id="UP000018958"/>
    </source>
</evidence>
<evidence type="ECO:0000256" key="1">
    <source>
        <dbReference type="SAM" id="MobiDB-lite"/>
    </source>
</evidence>
<evidence type="ECO:0008006" key="5">
    <source>
        <dbReference type="Google" id="ProtNLM"/>
    </source>
</evidence>
<feature type="signal peptide" evidence="2">
    <location>
        <begin position="1"/>
        <end position="21"/>
    </location>
</feature>
<feature type="compositionally biased region" description="Low complexity" evidence="1">
    <location>
        <begin position="302"/>
        <end position="317"/>
    </location>
</feature>
<gene>
    <name evidence="3" type="ORF">F441_09332</name>
</gene>
<sequence length="361" mass="37891">MRLPVTALLLSLASLSSVTNAAECTDSEATYANSLWEDAAATSACAQYVVATNPVYINAPCTATDCVGVMEGVAENLPSCTFSGVSNKIELQNALTVCNGGNTEDAGSPTTVTEAPITPTSTTSTSMSSSTTDCTTDEYTRSSRHVRMLTALVLFVALATDCIDVLVQLTADLPDCLYDGSNQKAELTDNLSVCMDAAAEVDSSTPTAASSSDIISSSPTPASTASLRAQAVRPLSVYILTSCDSECADKIKDLAEALPNCYYYYEFMNKKQDVLEELDDCGESSSYHISVTIYPDSSIEFASSTSSSESDTEPLLSGDPADETLDSSTVGIASSAGLSQTFVGIDQMWSFLLLQIAIILA</sequence>
<evidence type="ECO:0000256" key="2">
    <source>
        <dbReference type="SAM" id="SignalP"/>
    </source>
</evidence>
<accession>W2X0U2</accession>
<organism evidence="3 4">
    <name type="scientific">Phytophthora nicotianae CJ01A1</name>
    <dbReference type="NCBI Taxonomy" id="1317063"/>
    <lineage>
        <taxon>Eukaryota</taxon>
        <taxon>Sar</taxon>
        <taxon>Stramenopiles</taxon>
        <taxon>Oomycota</taxon>
        <taxon>Peronosporomycetes</taxon>
        <taxon>Peronosporales</taxon>
        <taxon>Peronosporaceae</taxon>
        <taxon>Phytophthora</taxon>
    </lineage>
</organism>
<reference evidence="3 4" key="1">
    <citation type="submission" date="2013-11" db="EMBL/GenBank/DDBJ databases">
        <title>The Genome Sequence of Phytophthora parasitica CJ01A1.</title>
        <authorList>
            <consortium name="The Broad Institute Genomics Platform"/>
            <person name="Russ C."/>
            <person name="Tyler B."/>
            <person name="Panabieres F."/>
            <person name="Shan W."/>
            <person name="Tripathy S."/>
            <person name="Grunwald N."/>
            <person name="Machado M."/>
            <person name="Johnson C.S."/>
            <person name="Walker B."/>
            <person name="Young S.K."/>
            <person name="Zeng Q."/>
            <person name="Gargeya S."/>
            <person name="Fitzgerald M."/>
            <person name="Haas B."/>
            <person name="Abouelleil A."/>
            <person name="Allen A.W."/>
            <person name="Alvarado L."/>
            <person name="Arachchi H.M."/>
            <person name="Berlin A.M."/>
            <person name="Chapman S.B."/>
            <person name="Gainer-Dewar J."/>
            <person name="Goldberg J."/>
            <person name="Griggs A."/>
            <person name="Gujja S."/>
            <person name="Hansen M."/>
            <person name="Howarth C."/>
            <person name="Imamovic A."/>
            <person name="Ireland A."/>
            <person name="Larimer J."/>
            <person name="McCowan C."/>
            <person name="Murphy C."/>
            <person name="Pearson M."/>
            <person name="Poon T.W."/>
            <person name="Priest M."/>
            <person name="Roberts A."/>
            <person name="Saif S."/>
            <person name="Shea T."/>
            <person name="Sisk P."/>
            <person name="Sykes S."/>
            <person name="Wortman J."/>
            <person name="Nusbaum C."/>
            <person name="Birren B."/>
        </authorList>
    </citation>
    <scope>NUCLEOTIDE SEQUENCE [LARGE SCALE GENOMIC DNA]</scope>
    <source>
        <strain evidence="3 4">CJ01A1</strain>
    </source>
</reference>
<feature type="region of interest" description="Disordered" evidence="1">
    <location>
        <begin position="302"/>
        <end position="321"/>
    </location>
</feature>